<reference evidence="1 2" key="1">
    <citation type="submission" date="2020-08" db="EMBL/GenBank/DDBJ databases">
        <title>Genomic Encyclopedia of Type Strains, Phase IV (KMG-IV): sequencing the most valuable type-strain genomes for metagenomic binning, comparative biology and taxonomic classification.</title>
        <authorList>
            <person name="Goeker M."/>
        </authorList>
    </citation>
    <scope>NUCLEOTIDE SEQUENCE [LARGE SCALE GENOMIC DNA]</scope>
    <source>
        <strain evidence="1 2">DSM 105721</strain>
    </source>
</reference>
<comment type="caution">
    <text evidence="1">The sequence shown here is derived from an EMBL/GenBank/DDBJ whole genome shotgun (WGS) entry which is preliminary data.</text>
</comment>
<dbReference type="AlphaFoldDB" id="A0A7W6HZ79"/>
<evidence type="ECO:0000313" key="2">
    <source>
        <dbReference type="Proteomes" id="UP000546007"/>
    </source>
</evidence>
<protein>
    <submittedName>
        <fullName evidence="1">Uncharacterized protein</fullName>
    </submittedName>
</protein>
<gene>
    <name evidence="1" type="ORF">GGR14_003527</name>
</gene>
<evidence type="ECO:0000313" key="1">
    <source>
        <dbReference type="EMBL" id="MBB4027713.1"/>
    </source>
</evidence>
<organism evidence="1 2">
    <name type="scientific">Butyricimonas faecihominis</name>
    <dbReference type="NCBI Taxonomy" id="1472416"/>
    <lineage>
        <taxon>Bacteria</taxon>
        <taxon>Pseudomonadati</taxon>
        <taxon>Bacteroidota</taxon>
        <taxon>Bacteroidia</taxon>
        <taxon>Bacteroidales</taxon>
        <taxon>Odoribacteraceae</taxon>
        <taxon>Butyricimonas</taxon>
    </lineage>
</organism>
<name>A0A7W6HZ79_9BACT</name>
<accession>A0A7W6HZ79</accession>
<dbReference type="EMBL" id="JACIES010000012">
    <property type="protein sequence ID" value="MBB4027713.1"/>
    <property type="molecule type" value="Genomic_DNA"/>
</dbReference>
<dbReference type="GeneID" id="93099763"/>
<keyword evidence="2" id="KW-1185">Reference proteome</keyword>
<dbReference type="RefSeq" id="WP_229783021.1">
    <property type="nucleotide sequence ID" value="NZ_AP028155.1"/>
</dbReference>
<sequence length="230" mass="26126">MASKLNYITIDLILLTTLCMCSCTKYNYVDGGTANGIHNCSMWEYFESHLTDWDSTMIMIEHAGLKPIFEGKGGYDQISFFGVTSLSIVHFILDHNQELDDLKDYYGEEVDESEYWHRVTDIPAETCARILKDLIITKRLMLEEVPEGYRTQEGLTNEESGGMVVPTLGRSLFIWTYWEDYGGVEKAGAHQLWIAKQGNGNTDWRVASTNIQTNNGVVHALGYDLQLINF</sequence>
<dbReference type="Proteomes" id="UP000546007">
    <property type="component" value="Unassembled WGS sequence"/>
</dbReference>
<proteinExistence type="predicted"/>